<name>A0AAU6R6B5_9CAUD</name>
<protein>
    <submittedName>
        <fullName evidence="1">Uncharacterized protein</fullName>
    </submittedName>
</protein>
<dbReference type="EMBL" id="OR756649">
    <property type="protein sequence ID" value="WZE63493.1"/>
    <property type="molecule type" value="Genomic_DNA"/>
</dbReference>
<reference evidence="1" key="1">
    <citation type="submission" date="2023-10" db="EMBL/GenBank/DDBJ databases">
        <title>Two new lytic phages for Micrococcus sp. strain 1402.</title>
        <authorList>
            <person name="Petrzik K."/>
        </authorList>
    </citation>
    <scope>NUCLEOTIDE SEQUENCE</scope>
</reference>
<organism evidence="1">
    <name type="scientific">Micrococcus phage Kurnik</name>
    <dbReference type="NCBI Taxonomy" id="3092208"/>
    <lineage>
        <taxon>Viruses</taxon>
        <taxon>Duplodnaviria</taxon>
        <taxon>Heunggongvirae</taxon>
        <taxon>Uroviricota</taxon>
        <taxon>Caudoviricetes</taxon>
    </lineage>
</organism>
<sequence length="58" mass="6706">MSEGFSSSKVLRIQQRAEATLTLVAQPMREETAMRHLRKAMHDILKITKEELDEPESH</sequence>
<proteinExistence type="predicted"/>
<evidence type="ECO:0000313" key="1">
    <source>
        <dbReference type="EMBL" id="WZE63493.1"/>
    </source>
</evidence>
<accession>A0AAU6R6B5</accession>